<dbReference type="Pfam" id="PF00582">
    <property type="entry name" value="Usp"/>
    <property type="match status" value="1"/>
</dbReference>
<dbReference type="RefSeq" id="WP_078715814.1">
    <property type="nucleotide sequence ID" value="NZ_FUYC01000001.1"/>
</dbReference>
<keyword evidence="4" id="KW-1185">Reference proteome</keyword>
<dbReference type="AlphaFoldDB" id="A0A1T4W3J9"/>
<dbReference type="Proteomes" id="UP000190027">
    <property type="component" value="Unassembled WGS sequence"/>
</dbReference>
<evidence type="ECO:0000259" key="2">
    <source>
        <dbReference type="Pfam" id="PF00582"/>
    </source>
</evidence>
<evidence type="ECO:0000313" key="4">
    <source>
        <dbReference type="Proteomes" id="UP000190027"/>
    </source>
</evidence>
<dbReference type="InterPro" id="IPR006015">
    <property type="entry name" value="Universal_stress_UspA"/>
</dbReference>
<dbReference type="SUPFAM" id="SSF52402">
    <property type="entry name" value="Adenine nucleotide alpha hydrolases-like"/>
    <property type="match status" value="1"/>
</dbReference>
<name>A0A1T4W3J9_9BACT</name>
<proteinExistence type="inferred from homology"/>
<evidence type="ECO:0000256" key="1">
    <source>
        <dbReference type="ARBA" id="ARBA00008791"/>
    </source>
</evidence>
<dbReference type="CDD" id="cd00293">
    <property type="entry name" value="USP-like"/>
    <property type="match status" value="1"/>
</dbReference>
<dbReference type="OrthoDB" id="9788959at2"/>
<dbReference type="PANTHER" id="PTHR46268:SF6">
    <property type="entry name" value="UNIVERSAL STRESS PROTEIN UP12"/>
    <property type="match status" value="1"/>
</dbReference>
<evidence type="ECO:0000313" key="3">
    <source>
        <dbReference type="EMBL" id="SKA71884.1"/>
    </source>
</evidence>
<dbReference type="InterPro" id="IPR006016">
    <property type="entry name" value="UspA"/>
</dbReference>
<dbReference type="InterPro" id="IPR014729">
    <property type="entry name" value="Rossmann-like_a/b/a_fold"/>
</dbReference>
<dbReference type="STRING" id="1121449.SAMN02745704_00232"/>
<protein>
    <submittedName>
        <fullName evidence="3">Nucleotide-binding universal stress protein, UspA family</fullName>
    </submittedName>
</protein>
<gene>
    <name evidence="3" type="ORF">SAMN02745704_00232</name>
</gene>
<dbReference type="PANTHER" id="PTHR46268">
    <property type="entry name" value="STRESS RESPONSE PROTEIN NHAX"/>
    <property type="match status" value="1"/>
</dbReference>
<dbReference type="Gene3D" id="3.40.50.620">
    <property type="entry name" value="HUPs"/>
    <property type="match status" value="1"/>
</dbReference>
<reference evidence="3 4" key="1">
    <citation type="submission" date="2017-02" db="EMBL/GenBank/DDBJ databases">
        <authorList>
            <person name="Peterson S.W."/>
        </authorList>
    </citation>
    <scope>NUCLEOTIDE SEQUENCE [LARGE SCALE GENOMIC DNA]</scope>
    <source>
        <strain evidence="3 4">DSM 16080</strain>
    </source>
</reference>
<comment type="similarity">
    <text evidence="1">Belongs to the universal stress protein A family.</text>
</comment>
<sequence>MINVKKILLPVDDSEYSTRAAEMTARVAQNFAAQVVVLSCYRIYKVPQFDDDTLGRAMDELIKERAAIIERQTAPLRQFEVEYETRIEGGRPSNIVPRFAQEEGVDLVIMGSKGRGDLEGLLLGSVTHKVMQSVQCPVLVVK</sequence>
<dbReference type="PRINTS" id="PR01438">
    <property type="entry name" value="UNVRSLSTRESS"/>
</dbReference>
<accession>A0A1T4W3J9</accession>
<dbReference type="EMBL" id="FUYC01000001">
    <property type="protein sequence ID" value="SKA71884.1"/>
    <property type="molecule type" value="Genomic_DNA"/>
</dbReference>
<organism evidence="3 4">
    <name type="scientific">Paucidesulfovibrio gracilis DSM 16080</name>
    <dbReference type="NCBI Taxonomy" id="1121449"/>
    <lineage>
        <taxon>Bacteria</taxon>
        <taxon>Pseudomonadati</taxon>
        <taxon>Thermodesulfobacteriota</taxon>
        <taxon>Desulfovibrionia</taxon>
        <taxon>Desulfovibrionales</taxon>
        <taxon>Desulfovibrionaceae</taxon>
        <taxon>Paucidesulfovibrio</taxon>
    </lineage>
</organism>
<feature type="domain" description="UspA" evidence="2">
    <location>
        <begin position="4"/>
        <end position="142"/>
    </location>
</feature>